<dbReference type="Proteomes" id="UP001281656">
    <property type="component" value="Unassembled WGS sequence"/>
</dbReference>
<keyword evidence="2 3" id="KW-0175">Coiled coil</keyword>
<dbReference type="Gene3D" id="2.40.420.20">
    <property type="match status" value="1"/>
</dbReference>
<accession>A0ABU4JVF9</accession>
<reference evidence="5 6" key="1">
    <citation type="submission" date="2023-04" db="EMBL/GenBank/DDBJ databases">
        <title>Clostridium tannerae sp. nov., isolated from the fecal material of an alpaca.</title>
        <authorList>
            <person name="Miller S."/>
            <person name="Hendry M."/>
            <person name="King J."/>
            <person name="Sankaranarayanan K."/>
            <person name="Lawson P.A."/>
        </authorList>
    </citation>
    <scope>NUCLEOTIDE SEQUENCE [LARGE SCALE GENOMIC DNA]</scope>
    <source>
        <strain evidence="5 6">A1-XYC3</strain>
    </source>
</reference>
<sequence length="383" mass="40636">MKKKVITTAAVLLVIAAVLSLGIYSKRKNQVKPVKTAVVKKGDIKAYLSTTAVIKSKNAKDYFGTQLKIRNVRVKVGDAVAKGQNLINYDLSELSSQVNQAQLQYDNALLQKRELVSQRDSINSRINELDKKIKELEKSSDLSSKAALSGLQQQRSALQPIPESKLQQADNSVALAKSALDAANSKLSAVSSGIVSQLDGVVTSLTAVEGAVPNPSQPLVTVQDLNNLKAVVSLGKYDAEKVTLGQEASIKSGGSVFKGRLSFLSPAASKPSSPAGGETTLEGDIDILDKDTNLKVDFDVDVDILLDSKSNILKVPVEAIKSDKYGNSYVFVNSSGIATQRNIKTGIKSDTEAEVLQGLSGGEKLILNPGSVISNGTKVKEAA</sequence>
<dbReference type="Gene3D" id="1.10.287.470">
    <property type="entry name" value="Helix hairpin bin"/>
    <property type="match status" value="1"/>
</dbReference>
<dbReference type="PANTHER" id="PTHR32347">
    <property type="entry name" value="EFFLUX SYSTEM COMPONENT YKNX-RELATED"/>
    <property type="match status" value="1"/>
</dbReference>
<proteinExistence type="predicted"/>
<dbReference type="EMBL" id="JARUJP010000016">
    <property type="protein sequence ID" value="MDW8802136.1"/>
    <property type="molecule type" value="Genomic_DNA"/>
</dbReference>
<feature type="coiled-coil region" evidence="3">
    <location>
        <begin position="91"/>
        <end position="186"/>
    </location>
</feature>
<evidence type="ECO:0000256" key="2">
    <source>
        <dbReference type="ARBA" id="ARBA00023054"/>
    </source>
</evidence>
<dbReference type="PANTHER" id="PTHR32347:SF14">
    <property type="entry name" value="EFFLUX SYSTEM COMPONENT YKNX-RELATED"/>
    <property type="match status" value="1"/>
</dbReference>
<gene>
    <name evidence="5" type="ORF">P8V03_13345</name>
</gene>
<comment type="caution">
    <text evidence="5">The sequence shown here is derived from an EMBL/GenBank/DDBJ whole genome shotgun (WGS) entry which is preliminary data.</text>
</comment>
<evidence type="ECO:0000256" key="1">
    <source>
        <dbReference type="ARBA" id="ARBA00004196"/>
    </source>
</evidence>
<evidence type="ECO:0000313" key="5">
    <source>
        <dbReference type="EMBL" id="MDW8802136.1"/>
    </source>
</evidence>
<keyword evidence="6" id="KW-1185">Reference proteome</keyword>
<evidence type="ECO:0000259" key="4">
    <source>
        <dbReference type="Pfam" id="PF25989"/>
    </source>
</evidence>
<dbReference type="Gene3D" id="2.40.50.100">
    <property type="match status" value="1"/>
</dbReference>
<protein>
    <submittedName>
        <fullName evidence="5">Efflux RND transporter periplasmic adaptor subunit</fullName>
    </submittedName>
</protein>
<comment type="subcellular location">
    <subcellularLocation>
        <location evidence="1">Cell envelope</location>
    </subcellularLocation>
</comment>
<dbReference type="RefSeq" id="WP_261669903.1">
    <property type="nucleotide sequence ID" value="NZ_JARUJP010000016.1"/>
</dbReference>
<organism evidence="5 6">
    <name type="scientific">Clostridium tanneri</name>
    <dbReference type="NCBI Taxonomy" id="3037988"/>
    <lineage>
        <taxon>Bacteria</taxon>
        <taxon>Bacillati</taxon>
        <taxon>Bacillota</taxon>
        <taxon>Clostridia</taxon>
        <taxon>Eubacteriales</taxon>
        <taxon>Clostridiaceae</taxon>
        <taxon>Clostridium</taxon>
    </lineage>
</organism>
<dbReference type="InterPro" id="IPR050465">
    <property type="entry name" value="UPF0194_transport"/>
</dbReference>
<dbReference type="Pfam" id="PF25989">
    <property type="entry name" value="YknX_C"/>
    <property type="match status" value="1"/>
</dbReference>
<evidence type="ECO:0000313" key="6">
    <source>
        <dbReference type="Proteomes" id="UP001281656"/>
    </source>
</evidence>
<dbReference type="Gene3D" id="2.40.30.170">
    <property type="match status" value="1"/>
</dbReference>
<name>A0ABU4JVF9_9CLOT</name>
<evidence type="ECO:0000256" key="3">
    <source>
        <dbReference type="SAM" id="Coils"/>
    </source>
</evidence>
<feature type="domain" description="YknX-like C-terminal permuted SH3-like" evidence="4">
    <location>
        <begin position="313"/>
        <end position="380"/>
    </location>
</feature>
<dbReference type="InterPro" id="IPR058637">
    <property type="entry name" value="YknX-like_C"/>
</dbReference>